<proteinExistence type="predicted"/>
<evidence type="ECO:0000313" key="3">
    <source>
        <dbReference type="EMBL" id="TID44635.1"/>
    </source>
</evidence>
<evidence type="ECO:0000313" key="5">
    <source>
        <dbReference type="Proteomes" id="UP000270757"/>
    </source>
</evidence>
<dbReference type="Proteomes" id="UP000251035">
    <property type="component" value="Unassembled WGS sequence"/>
</dbReference>
<evidence type="ECO:0000313" key="1">
    <source>
        <dbReference type="EMBL" id="PUT47120.1"/>
    </source>
</evidence>
<keyword evidence="4" id="KW-1185">Reference proteome</keyword>
<protein>
    <submittedName>
        <fullName evidence="2">Uncharacterized protein</fullName>
    </submittedName>
</protein>
<dbReference type="Proteomes" id="UP000270757">
    <property type="component" value="Unassembled WGS sequence"/>
</dbReference>
<evidence type="ECO:0000313" key="2">
    <source>
        <dbReference type="EMBL" id="RJT43895.1"/>
    </source>
</evidence>
<dbReference type="Proteomes" id="UP000306421">
    <property type="component" value="Unassembled WGS sequence"/>
</dbReference>
<sequence length="129" mass="14210">MTVNSKTLKNSGAHFAAGERAGAILTLPNKQTKLDFLEEFNYAVKTGFIEDKTPNKLFGQHTLYLSLEFASMLMGDPHADFSQLDELNKVSVKVNPVIKFFDSIKREGDVANSKGSMLSEAQVTALLKL</sequence>
<reference evidence="1 4" key="1">
    <citation type="submission" date="2018-04" db="EMBL/GenBank/DDBJ databases">
        <title>Whole genome sequence comparison of clinical and drinking water Legionella pneumophila isolates associated with the Flint Water Crisis.</title>
        <authorList>
            <person name="Garner E."/>
            <person name="Brown C."/>
            <person name="Schwake O."/>
            <person name="Coil D."/>
            <person name="Jospin G."/>
            <person name="Eisen J."/>
            <person name="Edwards M."/>
            <person name="Pruden A."/>
        </authorList>
    </citation>
    <scope>NUCLEOTIDE SEQUENCE [LARGE SCALE GENOMIC DNA]</scope>
    <source>
        <strain evidence="1 4">Genessee03</strain>
    </source>
</reference>
<gene>
    <name evidence="2" type="ORF">D6J04_13470</name>
    <name evidence="1" type="ORF">DB745_08825</name>
    <name evidence="3" type="ORF">DIZ81_03815</name>
</gene>
<dbReference type="EMBL" id="QFGG01000003">
    <property type="protein sequence ID" value="TID44635.1"/>
    <property type="molecule type" value="Genomic_DNA"/>
</dbReference>
<name>A0A3A5LEM9_9GAMM</name>
<dbReference type="AlphaFoldDB" id="A0A3A5LEM9"/>
<reference evidence="3 6" key="2">
    <citation type="submission" date="2018-04" db="EMBL/GenBank/DDBJ databases">
        <title>Whole genome sequence comparison of clinical and drinking water Legionella pneumophila isolates.</title>
        <authorList>
            <person name="Garner E."/>
        </authorList>
    </citation>
    <scope>NUCLEOTIDE SEQUENCE [LARGE SCALE GENOMIC DNA]</scope>
    <source>
        <strain evidence="3 6">WH02</strain>
    </source>
</reference>
<accession>A0A3A5LEM9</accession>
<dbReference type="EMBL" id="QZWB01000019">
    <property type="protein sequence ID" value="RJT43895.1"/>
    <property type="molecule type" value="Genomic_DNA"/>
</dbReference>
<comment type="caution">
    <text evidence="2">The sequence shown here is derived from an EMBL/GenBank/DDBJ whole genome shotgun (WGS) entry which is preliminary data.</text>
</comment>
<reference evidence="2 5" key="3">
    <citation type="submission" date="2018-09" db="EMBL/GenBank/DDBJ databases">
        <title>Draft genome sequences of Legionella taurinensis isolated from water samples.</title>
        <authorList>
            <person name="Chakeri A."/>
            <person name="Allerberger F."/>
            <person name="Kundi M."/>
            <person name="Ruppitsch W."/>
            <person name="Schmid D."/>
        </authorList>
    </citation>
    <scope>NUCLEOTIDE SEQUENCE [LARGE SCALE GENOMIC DNA]</scope>
    <source>
        <strain evidence="2 5">4570-18-6</strain>
    </source>
</reference>
<organism evidence="2 5">
    <name type="scientific">Legionella taurinensis</name>
    <dbReference type="NCBI Taxonomy" id="70611"/>
    <lineage>
        <taxon>Bacteria</taxon>
        <taxon>Pseudomonadati</taxon>
        <taxon>Pseudomonadota</taxon>
        <taxon>Gammaproteobacteria</taxon>
        <taxon>Legionellales</taxon>
        <taxon>Legionellaceae</taxon>
        <taxon>Legionella</taxon>
    </lineage>
</organism>
<evidence type="ECO:0000313" key="4">
    <source>
        <dbReference type="Proteomes" id="UP000251035"/>
    </source>
</evidence>
<evidence type="ECO:0000313" key="6">
    <source>
        <dbReference type="Proteomes" id="UP000306421"/>
    </source>
</evidence>
<dbReference type="EMBL" id="QCXM01000008">
    <property type="protein sequence ID" value="PUT47120.1"/>
    <property type="molecule type" value="Genomic_DNA"/>
</dbReference>